<accession>A0A5B7DES4</accession>
<proteinExistence type="predicted"/>
<organism evidence="1 2">
    <name type="scientific">Portunus trituberculatus</name>
    <name type="common">Swimming crab</name>
    <name type="synonym">Neptunus trituberculatus</name>
    <dbReference type="NCBI Taxonomy" id="210409"/>
    <lineage>
        <taxon>Eukaryota</taxon>
        <taxon>Metazoa</taxon>
        <taxon>Ecdysozoa</taxon>
        <taxon>Arthropoda</taxon>
        <taxon>Crustacea</taxon>
        <taxon>Multicrustacea</taxon>
        <taxon>Malacostraca</taxon>
        <taxon>Eumalacostraca</taxon>
        <taxon>Eucarida</taxon>
        <taxon>Decapoda</taxon>
        <taxon>Pleocyemata</taxon>
        <taxon>Brachyura</taxon>
        <taxon>Eubrachyura</taxon>
        <taxon>Portunoidea</taxon>
        <taxon>Portunidae</taxon>
        <taxon>Portuninae</taxon>
        <taxon>Portunus</taxon>
    </lineage>
</organism>
<dbReference type="AlphaFoldDB" id="A0A5B7DES4"/>
<evidence type="ECO:0000313" key="1">
    <source>
        <dbReference type="EMBL" id="MPC19763.1"/>
    </source>
</evidence>
<name>A0A5B7DES4_PORTR</name>
<reference evidence="1 2" key="1">
    <citation type="submission" date="2019-05" db="EMBL/GenBank/DDBJ databases">
        <title>Another draft genome of Portunus trituberculatus and its Hox gene families provides insights of decapod evolution.</title>
        <authorList>
            <person name="Jeong J.-H."/>
            <person name="Song I."/>
            <person name="Kim S."/>
            <person name="Choi T."/>
            <person name="Kim D."/>
            <person name="Ryu S."/>
            <person name="Kim W."/>
        </authorList>
    </citation>
    <scope>NUCLEOTIDE SEQUENCE [LARGE SCALE GENOMIC DNA]</scope>
    <source>
        <tissue evidence="1">Muscle</tissue>
    </source>
</reference>
<protein>
    <recommendedName>
        <fullName evidence="3">PH domain-containing protein</fullName>
    </recommendedName>
</protein>
<dbReference type="OrthoDB" id="6377329at2759"/>
<evidence type="ECO:0008006" key="3">
    <source>
        <dbReference type="Google" id="ProtNLM"/>
    </source>
</evidence>
<evidence type="ECO:0000313" key="2">
    <source>
        <dbReference type="Proteomes" id="UP000324222"/>
    </source>
</evidence>
<keyword evidence="2" id="KW-1185">Reference proteome</keyword>
<dbReference type="EMBL" id="VSRR010000801">
    <property type="protein sequence ID" value="MPC19763.1"/>
    <property type="molecule type" value="Genomic_DNA"/>
</dbReference>
<dbReference type="Proteomes" id="UP000324222">
    <property type="component" value="Unassembled WGS sequence"/>
</dbReference>
<sequence length="153" mass="17846">MNAPKVASQLEQQTEEILKQHPTLELDIKSSWKRIHFYFMTFEKIAKIVPVDEQDLVQKVVDLLREIYRQGDSGILIDAVNGAPQLNLIAQSDSDKETFILELVQGGNKKNRKYTFRPRQPEAKAAWVTEISRLHLKYENEVERLRKLRSGYH</sequence>
<gene>
    <name evidence="1" type="ORF">E2C01_012689</name>
</gene>
<comment type="caution">
    <text evidence="1">The sequence shown here is derived from an EMBL/GenBank/DDBJ whole genome shotgun (WGS) entry which is preliminary data.</text>
</comment>